<dbReference type="EMBL" id="BGPR01005009">
    <property type="protein sequence ID" value="GBN05885.1"/>
    <property type="molecule type" value="Genomic_DNA"/>
</dbReference>
<reference evidence="2 3" key="1">
    <citation type="journal article" date="2019" name="Sci. Rep.">
        <title>Orb-weaving spider Araneus ventricosus genome elucidates the spidroin gene catalogue.</title>
        <authorList>
            <person name="Kono N."/>
            <person name="Nakamura H."/>
            <person name="Ohtoshi R."/>
            <person name="Moran D.A.P."/>
            <person name="Shinohara A."/>
            <person name="Yoshida Y."/>
            <person name="Fujiwara M."/>
            <person name="Mori M."/>
            <person name="Tomita M."/>
            <person name="Arakawa K."/>
        </authorList>
    </citation>
    <scope>NUCLEOTIDE SEQUENCE [LARGE SCALE GENOMIC DNA]</scope>
</reference>
<sequence>MENDALFTNIQERRNTGNRKTQHLHNLAAQANSKSLITTVIARTKVLSFEQLTNSHCEQDSKEILRAPKTSPSNPTAELRSTAQNIKVTRHKTRQSTTSRDKHTDKNDREASWEKDGSSSATYHRKEKAADCNRYKTTISTADKSFTISAFIGI</sequence>
<proteinExistence type="predicted"/>
<feature type="region of interest" description="Disordered" evidence="1">
    <location>
        <begin position="57"/>
        <end position="125"/>
    </location>
</feature>
<feature type="compositionally biased region" description="Basic and acidic residues" evidence="1">
    <location>
        <begin position="99"/>
        <end position="117"/>
    </location>
</feature>
<evidence type="ECO:0000256" key="1">
    <source>
        <dbReference type="SAM" id="MobiDB-lite"/>
    </source>
</evidence>
<comment type="caution">
    <text evidence="2">The sequence shown here is derived from an EMBL/GenBank/DDBJ whole genome shotgun (WGS) entry which is preliminary data.</text>
</comment>
<protein>
    <submittedName>
        <fullName evidence="2">Uncharacterized protein</fullName>
    </submittedName>
</protein>
<feature type="compositionally biased region" description="Polar residues" evidence="1">
    <location>
        <begin position="1"/>
        <end position="10"/>
    </location>
</feature>
<evidence type="ECO:0000313" key="3">
    <source>
        <dbReference type="Proteomes" id="UP000499080"/>
    </source>
</evidence>
<dbReference type="AlphaFoldDB" id="A0A4Y2KU70"/>
<dbReference type="Proteomes" id="UP000499080">
    <property type="component" value="Unassembled WGS sequence"/>
</dbReference>
<evidence type="ECO:0000313" key="2">
    <source>
        <dbReference type="EMBL" id="GBN05885.1"/>
    </source>
</evidence>
<feature type="compositionally biased region" description="Basic and acidic residues" evidence="1">
    <location>
        <begin position="57"/>
        <end position="66"/>
    </location>
</feature>
<accession>A0A4Y2KU70</accession>
<feature type="compositionally biased region" description="Polar residues" evidence="1">
    <location>
        <begin position="70"/>
        <end position="87"/>
    </location>
</feature>
<feature type="region of interest" description="Disordered" evidence="1">
    <location>
        <begin position="1"/>
        <end position="20"/>
    </location>
</feature>
<gene>
    <name evidence="2" type="ORF">AVEN_160890_1</name>
</gene>
<keyword evidence="3" id="KW-1185">Reference proteome</keyword>
<organism evidence="2 3">
    <name type="scientific">Araneus ventricosus</name>
    <name type="common">Orbweaver spider</name>
    <name type="synonym">Epeira ventricosa</name>
    <dbReference type="NCBI Taxonomy" id="182803"/>
    <lineage>
        <taxon>Eukaryota</taxon>
        <taxon>Metazoa</taxon>
        <taxon>Ecdysozoa</taxon>
        <taxon>Arthropoda</taxon>
        <taxon>Chelicerata</taxon>
        <taxon>Arachnida</taxon>
        <taxon>Araneae</taxon>
        <taxon>Araneomorphae</taxon>
        <taxon>Entelegynae</taxon>
        <taxon>Araneoidea</taxon>
        <taxon>Araneidae</taxon>
        <taxon>Araneus</taxon>
    </lineage>
</organism>
<name>A0A4Y2KU70_ARAVE</name>